<dbReference type="InterPro" id="IPR036942">
    <property type="entry name" value="Beta-barrel_TonB_sf"/>
</dbReference>
<name>A0A953L5N4_9BACT</name>
<dbReference type="InterPro" id="IPR023996">
    <property type="entry name" value="TonB-dep_OMP_SusC/RagA"/>
</dbReference>
<keyword evidence="3 10" id="KW-1134">Transmembrane beta strand</keyword>
<sequence>MKLSFILIAVFMVGLQLTMAEPGYGQELDKKVVHLKVTDEILPNIFKEIEKQTALHFAYNPEQVGAYKASINKEAISVSDALKMILTNTPLKFTSVKDKVIITKSTISSVPKLQTSQRSTYLRHIDYIKAFTLNISGKVTDHQGDPLIGVNILVEGTNKGTTTDFDGEFTLTDIDDQAVLLVSYIGYKSQEIPVEGRTEFSIVMVEDAQTLDEVVVVGYGTQKRANLTGAVGQVSADDIAARPDANIVSSLQGMIPGLNIQVNTGDPTKTPEINIRGFNSINGGSPLILIDGIEGDITKVNPQDIKNVTVLKDAASAAIYGARGSFGVILITTKQGEAGEMAVNYTNNFAWTRPTTRTDFISDPYAYGKMIDAAIYGYNGSSYTGYNDFDWETIKLVSKGEIEPFHEKQSDGSYKFFYNTDWYSYLFKEYQPSQNHNLSISGGNEKLRGYLSGRVYNRETIQNIRDADMDRYNLNANITFVPNSWLELSNNIKFTHELDEDFGGYRNGYGGIWSTTTFYDLFAFYPNKLDGQPVDVGRGGNGGQGGHAAMEDGNNWRKWLTDEFTNTFRAKLTPIKDLVVNFDYSTRINNTHRTYRYNEFEYLTTDRLSEETVGLNRLGEWRWKNNYNALNLFGTYAKSLQDKHNFKLLLGYNQETFSRDRIVAQSEDLLVRDKANLAFGTEMYNIDGSSLDWAVQGYFSRWNYDYEQKYLLEVNARYDGSSRFPKDTRWGFFPSVSAGWQVNREDFWRPLDHLITSMKLRASYGALGNQSVGVNTFQQLMQLGKSSWLNNGLKLNYAGAPSPLPKVVTWETTRSLDLGIDLAFLENKLFVSFDWFEKNTEDMYLPGKPLPGVFGSAEPRENFASLRNRGIELTTSYRNEFDLGGHPFSFRVSAMLSNFKGVITKYDNPEGLMSTYWEGQELGEIWGYKVAGQFKSDEEAAAYQAQFENPSNSLGKVYKYIINTVQNSEWNKLRAGDIEYVDANGDGRIDRGEYRLDNHGDIQPIGNAMPKFPFGFNMSGSWRNIDVALAGAGVGKQNWYPTGDRYWGPYLRPYITFVRKDLIDNAWSPDNPNNKYPQVERGYAALGSNRSLYEMNDYYLENIGYLRVKNLTLGYTLPRHLTNRIDVKKVRIYFSGENILTWRFGNLTKYIDPEQAGSAISYSNPGDAVARADLRDYPMGKTYSFGINIKL</sequence>
<evidence type="ECO:0000313" key="14">
    <source>
        <dbReference type="Proteomes" id="UP000753961"/>
    </source>
</evidence>
<dbReference type="InterPro" id="IPR012910">
    <property type="entry name" value="Plug_dom"/>
</dbReference>
<dbReference type="NCBIfam" id="TIGR04057">
    <property type="entry name" value="SusC_RagA_signa"/>
    <property type="match status" value="1"/>
</dbReference>
<gene>
    <name evidence="13" type="ORF">KUV50_01400</name>
</gene>
<comment type="subcellular location">
    <subcellularLocation>
        <location evidence="1 10">Cell outer membrane</location>
        <topology evidence="1 10">Multi-pass membrane protein</topology>
    </subcellularLocation>
</comment>
<dbReference type="Gene3D" id="2.40.170.20">
    <property type="entry name" value="TonB-dependent receptor, beta-barrel domain"/>
    <property type="match status" value="1"/>
</dbReference>
<evidence type="ECO:0000256" key="11">
    <source>
        <dbReference type="RuleBase" id="RU003357"/>
    </source>
</evidence>
<evidence type="ECO:0000259" key="12">
    <source>
        <dbReference type="SMART" id="SM00965"/>
    </source>
</evidence>
<dbReference type="EMBL" id="JAHVHU010000002">
    <property type="protein sequence ID" value="MBY5956772.1"/>
    <property type="molecule type" value="Genomic_DNA"/>
</dbReference>
<keyword evidence="5 10" id="KW-0812">Transmembrane</keyword>
<dbReference type="InterPro" id="IPR037066">
    <property type="entry name" value="Plug_dom_sf"/>
</dbReference>
<dbReference type="InterPro" id="IPR023997">
    <property type="entry name" value="TonB-dep_OMP_SusC/RagA_CS"/>
</dbReference>
<dbReference type="SUPFAM" id="SSF49464">
    <property type="entry name" value="Carboxypeptidase regulatory domain-like"/>
    <property type="match status" value="1"/>
</dbReference>
<proteinExistence type="inferred from homology"/>
<dbReference type="Pfam" id="PF07715">
    <property type="entry name" value="Plug"/>
    <property type="match status" value="1"/>
</dbReference>
<reference evidence="13" key="1">
    <citation type="submission" date="2021-06" db="EMBL/GenBank/DDBJ databases">
        <title>44 bacteria genomes isolated from Dapeng, Shenzhen.</title>
        <authorList>
            <person name="Zheng W."/>
            <person name="Yu S."/>
            <person name="Huang Y."/>
        </authorList>
    </citation>
    <scope>NUCLEOTIDE SEQUENCE</scope>
    <source>
        <strain evidence="13">DP5N28-2</strain>
    </source>
</reference>
<dbReference type="Gene3D" id="2.60.40.1120">
    <property type="entry name" value="Carboxypeptidase-like, regulatory domain"/>
    <property type="match status" value="1"/>
</dbReference>
<keyword evidence="2 10" id="KW-0813">Transport</keyword>
<dbReference type="FunFam" id="2.60.40.1120:FF:000003">
    <property type="entry name" value="Outer membrane protein Omp121"/>
    <property type="match status" value="1"/>
</dbReference>
<dbReference type="NCBIfam" id="TIGR04056">
    <property type="entry name" value="OMP_RagA_SusC"/>
    <property type="match status" value="1"/>
</dbReference>
<evidence type="ECO:0000256" key="2">
    <source>
        <dbReference type="ARBA" id="ARBA00022448"/>
    </source>
</evidence>
<evidence type="ECO:0000256" key="1">
    <source>
        <dbReference type="ARBA" id="ARBA00004571"/>
    </source>
</evidence>
<evidence type="ECO:0000256" key="6">
    <source>
        <dbReference type="ARBA" id="ARBA00023004"/>
    </source>
</evidence>
<evidence type="ECO:0000256" key="8">
    <source>
        <dbReference type="ARBA" id="ARBA00023136"/>
    </source>
</evidence>
<dbReference type="InterPro" id="IPR000531">
    <property type="entry name" value="Beta-barrel_TonB"/>
</dbReference>
<keyword evidence="14" id="KW-1185">Reference proteome</keyword>
<evidence type="ECO:0000256" key="5">
    <source>
        <dbReference type="ARBA" id="ARBA00022692"/>
    </source>
</evidence>
<dbReference type="Gene3D" id="2.170.130.10">
    <property type="entry name" value="TonB-dependent receptor, plug domain"/>
    <property type="match status" value="1"/>
</dbReference>
<evidence type="ECO:0000256" key="9">
    <source>
        <dbReference type="ARBA" id="ARBA00023237"/>
    </source>
</evidence>
<dbReference type="SMART" id="SM00965">
    <property type="entry name" value="STN"/>
    <property type="match status" value="1"/>
</dbReference>
<accession>A0A953L5N4</accession>
<protein>
    <submittedName>
        <fullName evidence="13">SusC/RagA family TonB-linked outer membrane protein</fullName>
    </submittedName>
</protein>
<dbReference type="SUPFAM" id="SSF56935">
    <property type="entry name" value="Porins"/>
    <property type="match status" value="1"/>
</dbReference>
<dbReference type="InterPro" id="IPR018247">
    <property type="entry name" value="EF_Hand_1_Ca_BS"/>
</dbReference>
<evidence type="ECO:0000256" key="3">
    <source>
        <dbReference type="ARBA" id="ARBA00022452"/>
    </source>
</evidence>
<dbReference type="Proteomes" id="UP000753961">
    <property type="component" value="Unassembled WGS sequence"/>
</dbReference>
<evidence type="ECO:0000256" key="4">
    <source>
        <dbReference type="ARBA" id="ARBA00022496"/>
    </source>
</evidence>
<dbReference type="InterPro" id="IPR011662">
    <property type="entry name" value="Secretin/TonB_short_N"/>
</dbReference>
<keyword evidence="4" id="KW-0410">Iron transport</keyword>
<dbReference type="AlphaFoldDB" id="A0A953L5N4"/>
<dbReference type="InterPro" id="IPR008969">
    <property type="entry name" value="CarboxyPept-like_regulatory"/>
</dbReference>
<keyword evidence="4" id="KW-0406">Ion transport</keyword>
<evidence type="ECO:0000313" key="13">
    <source>
        <dbReference type="EMBL" id="MBY5956772.1"/>
    </source>
</evidence>
<keyword evidence="7 11" id="KW-0798">TonB box</keyword>
<keyword evidence="8 10" id="KW-0472">Membrane</keyword>
<dbReference type="GO" id="GO:0006826">
    <property type="term" value="P:iron ion transport"/>
    <property type="evidence" value="ECO:0007669"/>
    <property type="project" value="UniProtKB-KW"/>
</dbReference>
<feature type="domain" description="Secretin/TonB short N-terminal" evidence="12">
    <location>
        <begin position="55"/>
        <end position="105"/>
    </location>
</feature>
<dbReference type="RefSeq" id="WP_222578293.1">
    <property type="nucleotide sequence ID" value="NZ_JAHVHU010000002.1"/>
</dbReference>
<dbReference type="PROSITE" id="PS00018">
    <property type="entry name" value="EF_HAND_1"/>
    <property type="match status" value="1"/>
</dbReference>
<dbReference type="Pfam" id="PF00593">
    <property type="entry name" value="TonB_dep_Rec_b-barrel"/>
    <property type="match status" value="1"/>
</dbReference>
<dbReference type="PROSITE" id="PS52016">
    <property type="entry name" value="TONB_DEPENDENT_REC_3"/>
    <property type="match status" value="1"/>
</dbReference>
<keyword evidence="9 10" id="KW-0998">Cell outer membrane</keyword>
<dbReference type="GO" id="GO:0009279">
    <property type="term" value="C:cell outer membrane"/>
    <property type="evidence" value="ECO:0007669"/>
    <property type="project" value="UniProtKB-SubCell"/>
</dbReference>
<dbReference type="Pfam" id="PF13715">
    <property type="entry name" value="CarbopepD_reg_2"/>
    <property type="match status" value="1"/>
</dbReference>
<comment type="caution">
    <text evidence="13">The sequence shown here is derived from an EMBL/GenBank/DDBJ whole genome shotgun (WGS) entry which is preliminary data.</text>
</comment>
<keyword evidence="6" id="KW-0408">Iron</keyword>
<comment type="similarity">
    <text evidence="10 11">Belongs to the TonB-dependent receptor family.</text>
</comment>
<evidence type="ECO:0000256" key="10">
    <source>
        <dbReference type="PROSITE-ProRule" id="PRU01360"/>
    </source>
</evidence>
<evidence type="ECO:0000256" key="7">
    <source>
        <dbReference type="ARBA" id="ARBA00023077"/>
    </source>
</evidence>
<organism evidence="13 14">
    <name type="scientific">Membranihabitans marinus</name>
    <dbReference type="NCBI Taxonomy" id="1227546"/>
    <lineage>
        <taxon>Bacteria</taxon>
        <taxon>Pseudomonadati</taxon>
        <taxon>Bacteroidota</taxon>
        <taxon>Saprospiria</taxon>
        <taxon>Saprospirales</taxon>
        <taxon>Saprospiraceae</taxon>
        <taxon>Membranihabitans</taxon>
    </lineage>
</organism>
<dbReference type="InterPro" id="IPR039426">
    <property type="entry name" value="TonB-dep_rcpt-like"/>
</dbReference>